<dbReference type="PANTHER" id="PTHR28653:SF1">
    <property type="entry name" value="ATPASE SWSAP1"/>
    <property type="match status" value="1"/>
</dbReference>
<dbReference type="GO" id="GO:0000724">
    <property type="term" value="P:double-strand break repair via homologous recombination"/>
    <property type="evidence" value="ECO:0007669"/>
    <property type="project" value="TreeGrafter"/>
</dbReference>
<dbReference type="GeneID" id="7829291"/>
<organism evidence="1 2">
    <name type="scientific">Tetrahymena thermophila (strain SB210)</name>
    <dbReference type="NCBI Taxonomy" id="312017"/>
    <lineage>
        <taxon>Eukaryota</taxon>
        <taxon>Sar</taxon>
        <taxon>Alveolata</taxon>
        <taxon>Ciliophora</taxon>
        <taxon>Intramacronucleata</taxon>
        <taxon>Oligohymenophorea</taxon>
        <taxon>Hymenostomatida</taxon>
        <taxon>Tetrahymenina</taxon>
        <taxon>Tetrahymenidae</taxon>
        <taxon>Tetrahymena</taxon>
    </lineage>
</organism>
<dbReference type="KEGG" id="tet:TTHERM_00304200"/>
<reference evidence="2" key="1">
    <citation type="journal article" date="2006" name="PLoS Biol.">
        <title>Macronuclear genome sequence of the ciliate Tetrahymena thermophila, a model eukaryote.</title>
        <authorList>
            <person name="Eisen J.A."/>
            <person name="Coyne R.S."/>
            <person name="Wu M."/>
            <person name="Wu D."/>
            <person name="Thiagarajan M."/>
            <person name="Wortman J.R."/>
            <person name="Badger J.H."/>
            <person name="Ren Q."/>
            <person name="Amedeo P."/>
            <person name="Jones K.M."/>
            <person name="Tallon L.J."/>
            <person name="Delcher A.L."/>
            <person name="Salzberg S.L."/>
            <person name="Silva J.C."/>
            <person name="Haas B.J."/>
            <person name="Majoros W.H."/>
            <person name="Farzad M."/>
            <person name="Carlton J.M."/>
            <person name="Smith R.K. Jr."/>
            <person name="Garg J."/>
            <person name="Pearlman R.E."/>
            <person name="Karrer K.M."/>
            <person name="Sun L."/>
            <person name="Manning G."/>
            <person name="Elde N.C."/>
            <person name="Turkewitz A.P."/>
            <person name="Asai D.J."/>
            <person name="Wilkes D.E."/>
            <person name="Wang Y."/>
            <person name="Cai H."/>
            <person name="Collins K."/>
            <person name="Stewart B.A."/>
            <person name="Lee S.R."/>
            <person name="Wilamowska K."/>
            <person name="Weinberg Z."/>
            <person name="Ruzzo W.L."/>
            <person name="Wloga D."/>
            <person name="Gaertig J."/>
            <person name="Frankel J."/>
            <person name="Tsao C.-C."/>
            <person name="Gorovsky M.A."/>
            <person name="Keeling P.J."/>
            <person name="Waller R.F."/>
            <person name="Patron N.J."/>
            <person name="Cherry J.M."/>
            <person name="Stover N.A."/>
            <person name="Krieger C.J."/>
            <person name="del Toro C."/>
            <person name="Ryder H.F."/>
            <person name="Williamson S.C."/>
            <person name="Barbeau R.A."/>
            <person name="Hamilton E.P."/>
            <person name="Orias E."/>
        </authorList>
    </citation>
    <scope>NUCLEOTIDE SEQUENCE [LARGE SCALE GENOMIC DNA]</scope>
    <source>
        <strain evidence="2">SB210</strain>
    </source>
</reference>
<dbReference type="AlphaFoldDB" id="I7MFX1"/>
<evidence type="ECO:0000313" key="2">
    <source>
        <dbReference type="Proteomes" id="UP000009168"/>
    </source>
</evidence>
<sequence length="257" mass="30210">MNAQFNPEEINVNYGQPCILIGGSSQYKTTFLLHYAYIKSKECKNEVEYGIVICSQLKLDKEDRLIFGRKQYQKQIQPQITNTIKLKYIETYAELCKFLQVLPLIDSCPKYVFIDDINLYVGQDHRKLGFLLLLLRNVSTFITSRQGNTNNFNVFATYQIDSMDSELYLRDKPEITENDINLSKIKQKCLLFKVYSQNLFQIQITQNDQKVNLYKVYQDYTSLKMHKCQFTNKEFTEILNHIKGILVSKNQISQQDK</sequence>
<dbReference type="GO" id="GO:0003697">
    <property type="term" value="F:single-stranded DNA binding"/>
    <property type="evidence" value="ECO:0007669"/>
    <property type="project" value="TreeGrafter"/>
</dbReference>
<dbReference type="PANTHER" id="PTHR28653">
    <property type="match status" value="1"/>
</dbReference>
<dbReference type="EMBL" id="GG662608">
    <property type="protein sequence ID" value="EAS00752.2"/>
    <property type="molecule type" value="Genomic_DNA"/>
</dbReference>
<evidence type="ECO:0000313" key="1">
    <source>
        <dbReference type="EMBL" id="EAS00752.2"/>
    </source>
</evidence>
<dbReference type="Proteomes" id="UP000009168">
    <property type="component" value="Unassembled WGS sequence"/>
</dbReference>
<proteinExistence type="predicted"/>
<dbReference type="RefSeq" id="XP_001020997.2">
    <property type="nucleotide sequence ID" value="XM_001020997.2"/>
</dbReference>
<name>I7MFX1_TETTS</name>
<keyword evidence="2" id="KW-1185">Reference proteome</keyword>
<accession>I7MFX1</accession>
<dbReference type="GO" id="GO:0097196">
    <property type="term" value="C:Shu complex"/>
    <property type="evidence" value="ECO:0007669"/>
    <property type="project" value="TreeGrafter"/>
</dbReference>
<dbReference type="InParanoid" id="I7MFX1"/>
<gene>
    <name evidence="1" type="ORF">TTHERM_00304200</name>
</gene>
<protein>
    <submittedName>
        <fullName evidence="1">Uncharacterized protein</fullName>
    </submittedName>
</protein>